<dbReference type="InterPro" id="IPR001173">
    <property type="entry name" value="Glyco_trans_2-like"/>
</dbReference>
<evidence type="ECO:0000313" key="2">
    <source>
        <dbReference type="EMBL" id="MBD2501919.1"/>
    </source>
</evidence>
<dbReference type="SUPFAM" id="SSF53448">
    <property type="entry name" value="Nucleotide-diphospho-sugar transferases"/>
    <property type="match status" value="1"/>
</dbReference>
<accession>A0ABR8D5D9</accession>
<evidence type="ECO:0000259" key="1">
    <source>
        <dbReference type="Pfam" id="PF00535"/>
    </source>
</evidence>
<keyword evidence="3" id="KW-1185">Reference proteome</keyword>
<protein>
    <submittedName>
        <fullName evidence="2">Glycosyltransferase family 2 protein</fullName>
    </submittedName>
</protein>
<proteinExistence type="predicted"/>
<dbReference type="RefSeq" id="WP_206758991.1">
    <property type="nucleotide sequence ID" value="NZ_JACJSG010000018.1"/>
</dbReference>
<organism evidence="2 3">
    <name type="scientific">Anabaena azotica FACHB-119</name>
    <dbReference type="NCBI Taxonomy" id="947527"/>
    <lineage>
        <taxon>Bacteria</taxon>
        <taxon>Bacillati</taxon>
        <taxon>Cyanobacteriota</taxon>
        <taxon>Cyanophyceae</taxon>
        <taxon>Nostocales</taxon>
        <taxon>Nostocaceae</taxon>
        <taxon>Anabaena</taxon>
        <taxon>Anabaena azotica</taxon>
    </lineage>
</organism>
<dbReference type="Gene3D" id="3.90.550.10">
    <property type="entry name" value="Spore Coat Polysaccharide Biosynthesis Protein SpsA, Chain A"/>
    <property type="match status" value="1"/>
</dbReference>
<gene>
    <name evidence="2" type="ORF">H6G83_15115</name>
</gene>
<dbReference type="PANTHER" id="PTHR43685">
    <property type="entry name" value="GLYCOSYLTRANSFERASE"/>
    <property type="match status" value="1"/>
</dbReference>
<evidence type="ECO:0000313" key="3">
    <source>
        <dbReference type="Proteomes" id="UP000661112"/>
    </source>
</evidence>
<dbReference type="EMBL" id="JACJSG010000018">
    <property type="protein sequence ID" value="MBD2501919.1"/>
    <property type="molecule type" value="Genomic_DNA"/>
</dbReference>
<dbReference type="InterPro" id="IPR050834">
    <property type="entry name" value="Glycosyltransf_2"/>
</dbReference>
<reference evidence="2 3" key="1">
    <citation type="journal article" date="2020" name="ISME J.">
        <title>Comparative genomics reveals insights into cyanobacterial evolution and habitat adaptation.</title>
        <authorList>
            <person name="Chen M.Y."/>
            <person name="Teng W.K."/>
            <person name="Zhao L."/>
            <person name="Hu C.X."/>
            <person name="Zhou Y.K."/>
            <person name="Han B.P."/>
            <person name="Song L.R."/>
            <person name="Shu W.S."/>
        </authorList>
    </citation>
    <scope>NUCLEOTIDE SEQUENCE [LARGE SCALE GENOMIC DNA]</scope>
    <source>
        <strain evidence="2 3">FACHB-119</strain>
    </source>
</reference>
<comment type="caution">
    <text evidence="2">The sequence shown here is derived from an EMBL/GenBank/DDBJ whole genome shotgun (WGS) entry which is preliminary data.</text>
</comment>
<dbReference type="CDD" id="cd00761">
    <property type="entry name" value="Glyco_tranf_GTA_type"/>
    <property type="match status" value="1"/>
</dbReference>
<sequence>MRFSLIMATLNRDKEISRFLAKLDNQTHQDFELIVVDQNSDNRVLEVLEPYQKHLIIRHIRSSIPGASRSRNLGLREAKGEIIGFPDDDCWYPEDLLARVNSYFENNPQWDVVSGSSAGESYWDRQPGMVTKFNVWKRGIEYSVFFRRDLVLKIGDLDESLGPGSGSRCWAGEITDYMLRALKVGCDMYYDPNLAVHHPGVIQTNQNNNFNVIKSYHYAIGKGRVLRKSNTPLWFVAYQCIKPLGQSILGLIQQRPEQQQLCWAVFQGIVQGWKEQV</sequence>
<dbReference type="Pfam" id="PF00535">
    <property type="entry name" value="Glycos_transf_2"/>
    <property type="match status" value="1"/>
</dbReference>
<dbReference type="PANTHER" id="PTHR43685:SF2">
    <property type="entry name" value="GLYCOSYLTRANSFERASE 2-LIKE DOMAIN-CONTAINING PROTEIN"/>
    <property type="match status" value="1"/>
</dbReference>
<feature type="domain" description="Glycosyltransferase 2-like" evidence="1">
    <location>
        <begin position="4"/>
        <end position="110"/>
    </location>
</feature>
<dbReference type="Proteomes" id="UP000661112">
    <property type="component" value="Unassembled WGS sequence"/>
</dbReference>
<dbReference type="InterPro" id="IPR029044">
    <property type="entry name" value="Nucleotide-diphossugar_trans"/>
</dbReference>
<name>A0ABR8D5D9_9NOST</name>